<evidence type="ECO:0000256" key="8">
    <source>
        <dbReference type="PROSITE-ProRule" id="PRU00703"/>
    </source>
</evidence>
<dbReference type="GO" id="GO:0015095">
    <property type="term" value="F:magnesium ion transmembrane transporter activity"/>
    <property type="evidence" value="ECO:0007669"/>
    <property type="project" value="UniProtKB-UniRule"/>
</dbReference>
<dbReference type="AlphaFoldDB" id="A0A6I2GIC1"/>
<dbReference type="InterPro" id="IPR006668">
    <property type="entry name" value="Mg_transptr_MgtE_intracell_dom"/>
</dbReference>
<comment type="function">
    <text evidence="9">Acts as a magnesium transporter.</text>
</comment>
<dbReference type="GO" id="GO:0005886">
    <property type="term" value="C:plasma membrane"/>
    <property type="evidence" value="ECO:0007669"/>
    <property type="project" value="UniProtKB-SubCell"/>
</dbReference>
<dbReference type="InterPro" id="IPR046342">
    <property type="entry name" value="CBS_dom_sf"/>
</dbReference>
<dbReference type="Pfam" id="PF00571">
    <property type="entry name" value="CBS"/>
    <property type="match status" value="2"/>
</dbReference>
<dbReference type="CDD" id="cd04606">
    <property type="entry name" value="CBS_pair_Mg_transporter"/>
    <property type="match status" value="1"/>
</dbReference>
<evidence type="ECO:0000313" key="12">
    <source>
        <dbReference type="Proteomes" id="UP000430975"/>
    </source>
</evidence>
<dbReference type="Gene3D" id="1.10.357.20">
    <property type="entry name" value="SLC41 divalent cation transporters, integral membrane domain"/>
    <property type="match status" value="1"/>
</dbReference>
<dbReference type="SMART" id="SM00924">
    <property type="entry name" value="MgtE_N"/>
    <property type="match status" value="1"/>
</dbReference>
<evidence type="ECO:0000256" key="2">
    <source>
        <dbReference type="ARBA" id="ARBA00009749"/>
    </source>
</evidence>
<dbReference type="SUPFAM" id="SSF161093">
    <property type="entry name" value="MgtE membrane domain-like"/>
    <property type="match status" value="1"/>
</dbReference>
<dbReference type="GO" id="GO:0046872">
    <property type="term" value="F:metal ion binding"/>
    <property type="evidence" value="ECO:0007669"/>
    <property type="project" value="UniProtKB-KW"/>
</dbReference>
<feature type="transmembrane region" description="Helical" evidence="9">
    <location>
        <begin position="386"/>
        <end position="410"/>
    </location>
</feature>
<dbReference type="Gene3D" id="1.25.60.10">
    <property type="entry name" value="MgtE N-terminal domain-like"/>
    <property type="match status" value="1"/>
</dbReference>
<dbReference type="SUPFAM" id="SSF54631">
    <property type="entry name" value="CBS-domain pair"/>
    <property type="match status" value="1"/>
</dbReference>
<evidence type="ECO:0000256" key="3">
    <source>
        <dbReference type="ARBA" id="ARBA00022448"/>
    </source>
</evidence>
<dbReference type="InterPro" id="IPR006669">
    <property type="entry name" value="MgtE_transporter"/>
</dbReference>
<reference evidence="11 12" key="1">
    <citation type="submission" date="2019-11" db="EMBL/GenBank/DDBJ databases">
        <title>Characterisation of Fundicoccus ignavus gen. nov. sp. nov., a novel genus of the family Aerococcaceae isolated from bulk tank milk.</title>
        <authorList>
            <person name="Siebert A."/>
            <person name="Huptas C."/>
            <person name="Wenning M."/>
            <person name="Scherer S."/>
            <person name="Doll E.V."/>
        </authorList>
    </citation>
    <scope>NUCLEOTIDE SEQUENCE [LARGE SCALE GENOMIC DNA]</scope>
    <source>
        <strain evidence="11 12">WS4759</strain>
    </source>
</reference>
<keyword evidence="6 9" id="KW-1133">Transmembrane helix</keyword>
<dbReference type="SUPFAM" id="SSF158791">
    <property type="entry name" value="MgtE N-terminal domain-like"/>
    <property type="match status" value="1"/>
</dbReference>
<dbReference type="PROSITE" id="PS51371">
    <property type="entry name" value="CBS"/>
    <property type="match status" value="2"/>
</dbReference>
<name>A0A6I2GIC1_9LACT</name>
<feature type="transmembrane region" description="Helical" evidence="9">
    <location>
        <begin position="422"/>
        <end position="440"/>
    </location>
</feature>
<protein>
    <recommendedName>
        <fullName evidence="9">Magnesium transporter MgtE</fullName>
    </recommendedName>
</protein>
<keyword evidence="8" id="KW-0129">CBS domain</keyword>
<accession>A0A6I2GIC1</accession>
<evidence type="ECO:0000256" key="5">
    <source>
        <dbReference type="ARBA" id="ARBA00022842"/>
    </source>
</evidence>
<dbReference type="InterPro" id="IPR038076">
    <property type="entry name" value="MgtE_N_sf"/>
</dbReference>
<comment type="subunit">
    <text evidence="9">Homodimer.</text>
</comment>
<feature type="transmembrane region" description="Helical" evidence="9">
    <location>
        <begin position="311"/>
        <end position="336"/>
    </location>
</feature>
<evidence type="ECO:0000313" key="11">
    <source>
        <dbReference type="EMBL" id="MRI85029.1"/>
    </source>
</evidence>
<comment type="caution">
    <text evidence="11">The sequence shown here is derived from an EMBL/GenBank/DDBJ whole genome shotgun (WGS) entry which is preliminary data.</text>
</comment>
<comment type="subcellular location">
    <subcellularLocation>
        <location evidence="9">Cell membrane</location>
        <topology evidence="9">Multi-pass membrane protein</topology>
    </subcellularLocation>
    <subcellularLocation>
        <location evidence="1">Membrane</location>
        <topology evidence="1">Multi-pass membrane protein</topology>
    </subcellularLocation>
</comment>
<evidence type="ECO:0000256" key="4">
    <source>
        <dbReference type="ARBA" id="ARBA00022692"/>
    </source>
</evidence>
<keyword evidence="3 9" id="KW-0813">Transport</keyword>
<dbReference type="NCBIfam" id="TIGR00400">
    <property type="entry name" value="mgtE"/>
    <property type="match status" value="1"/>
</dbReference>
<keyword evidence="4 9" id="KW-0812">Transmembrane</keyword>
<dbReference type="PANTHER" id="PTHR43773">
    <property type="entry name" value="MAGNESIUM TRANSPORTER MGTE"/>
    <property type="match status" value="1"/>
</dbReference>
<dbReference type="Pfam" id="PF03448">
    <property type="entry name" value="MgtE_N"/>
    <property type="match status" value="1"/>
</dbReference>
<keyword evidence="5 9" id="KW-0460">Magnesium</keyword>
<dbReference type="InterPro" id="IPR006667">
    <property type="entry name" value="SLC41_membr_dom"/>
</dbReference>
<evidence type="ECO:0000256" key="6">
    <source>
        <dbReference type="ARBA" id="ARBA00022989"/>
    </source>
</evidence>
<dbReference type="RefSeq" id="WP_153863282.1">
    <property type="nucleotide sequence ID" value="NZ_WJQS01000003.1"/>
</dbReference>
<feature type="domain" description="CBS" evidence="10">
    <location>
        <begin position="197"/>
        <end position="253"/>
    </location>
</feature>
<dbReference type="PANTHER" id="PTHR43773:SF1">
    <property type="entry name" value="MAGNESIUM TRANSPORTER MGTE"/>
    <property type="match status" value="1"/>
</dbReference>
<gene>
    <name evidence="11" type="primary">mgtE</name>
    <name evidence="11" type="ORF">GIY09_03965</name>
</gene>
<comment type="similarity">
    <text evidence="2 9">Belongs to the SLC41A transporter family.</text>
</comment>
<dbReference type="InterPro" id="IPR036739">
    <property type="entry name" value="SLC41_membr_dom_sf"/>
</dbReference>
<dbReference type="Gene3D" id="3.10.580.10">
    <property type="entry name" value="CBS-domain"/>
    <property type="match status" value="1"/>
</dbReference>
<feature type="transmembrane region" description="Helical" evidence="9">
    <location>
        <begin position="357"/>
        <end position="380"/>
    </location>
</feature>
<proteinExistence type="inferred from homology"/>
<dbReference type="Pfam" id="PF01769">
    <property type="entry name" value="MgtE"/>
    <property type="match status" value="1"/>
</dbReference>
<evidence type="ECO:0000256" key="1">
    <source>
        <dbReference type="ARBA" id="ARBA00004141"/>
    </source>
</evidence>
<sequence length="448" mass="50228">MLNYEAIFKAAKNNERQTFRELFFRLHVKDQMELFHALYPKNKRKIEDFLTPEEFARLFEWMSLDEQSELYEIFTASYISQLLAHMEVDNVVKFLTYLPDSQAKTLLDLQPAQKRTIIEELLAFEPETAGSVMNKSFLMGNVEDSLRKTAERVRSLAQKVEMLYYIYVIDDEGKLIGVVSLRDLILHDQEKTLGEVMMTSLVFVESSADQEEATRLLQDYDLVALPVVNRSGQILGIITVDDGMDIIVEETTEDFNEFAAISKSKQPSSSEETTWSIVRARLPWIIILIFLGMISATLINSFEETLNEVVLLAAFIPIIMDSAGNVGTQSLAVAVRKITVGDNRKGESLVKVVWQEFLVGAMLGVAAGATLGLVVAIFYANYLLALIIGFSLWITLSISTVVGAVIPILINKLKIDPAVASGPFITTINDTFGLLIYFSISTQLLHLL</sequence>
<evidence type="ECO:0000256" key="9">
    <source>
        <dbReference type="RuleBase" id="RU362011"/>
    </source>
</evidence>
<keyword evidence="9" id="KW-1003">Cell membrane</keyword>
<keyword evidence="9" id="KW-0479">Metal-binding</keyword>
<dbReference type="EMBL" id="WJQS01000003">
    <property type="protein sequence ID" value="MRI85029.1"/>
    <property type="molecule type" value="Genomic_DNA"/>
</dbReference>
<organism evidence="11 12">
    <name type="scientific">Fundicoccus ignavus</name>
    <dbReference type="NCBI Taxonomy" id="2664442"/>
    <lineage>
        <taxon>Bacteria</taxon>
        <taxon>Bacillati</taxon>
        <taxon>Bacillota</taxon>
        <taxon>Bacilli</taxon>
        <taxon>Lactobacillales</taxon>
        <taxon>Aerococcaceae</taxon>
        <taxon>Fundicoccus</taxon>
    </lineage>
</organism>
<dbReference type="SMART" id="SM00116">
    <property type="entry name" value="CBS"/>
    <property type="match status" value="2"/>
</dbReference>
<evidence type="ECO:0000256" key="7">
    <source>
        <dbReference type="ARBA" id="ARBA00023136"/>
    </source>
</evidence>
<feature type="transmembrane region" description="Helical" evidence="9">
    <location>
        <begin position="282"/>
        <end position="299"/>
    </location>
</feature>
<dbReference type="Proteomes" id="UP000430975">
    <property type="component" value="Unassembled WGS sequence"/>
</dbReference>
<evidence type="ECO:0000259" key="10">
    <source>
        <dbReference type="PROSITE" id="PS51371"/>
    </source>
</evidence>
<feature type="domain" description="CBS" evidence="10">
    <location>
        <begin position="133"/>
        <end position="196"/>
    </location>
</feature>
<keyword evidence="12" id="KW-1185">Reference proteome</keyword>
<keyword evidence="7 9" id="KW-0472">Membrane</keyword>
<dbReference type="InterPro" id="IPR000644">
    <property type="entry name" value="CBS_dom"/>
</dbReference>